<protein>
    <submittedName>
        <fullName evidence="3">Tm-1-like ATP-binding domain-containing protein</fullName>
    </submittedName>
</protein>
<reference evidence="4" key="1">
    <citation type="journal article" date="2019" name="Int. J. Syst. Evol. Microbiol.">
        <title>The Global Catalogue of Microorganisms (GCM) 10K type strain sequencing project: providing services to taxonomists for standard genome sequencing and annotation.</title>
        <authorList>
            <consortium name="The Broad Institute Genomics Platform"/>
            <consortium name="The Broad Institute Genome Sequencing Center for Infectious Disease"/>
            <person name="Wu L."/>
            <person name="Ma J."/>
        </authorList>
    </citation>
    <scope>NUCLEOTIDE SEQUENCE [LARGE SCALE GENOMIC DNA]</scope>
    <source>
        <strain evidence="4">JCM 17130</strain>
    </source>
</reference>
<dbReference type="PIRSF" id="PIRSF033271">
    <property type="entry name" value="UCP033271"/>
    <property type="match status" value="1"/>
</dbReference>
<dbReference type="InterPro" id="IPR051353">
    <property type="entry name" value="Tobamovirus_resist_UPF0261"/>
</dbReference>
<dbReference type="Gene3D" id="3.40.50.12020">
    <property type="entry name" value="Uncharacterised protein family UPF0261, NN domain"/>
    <property type="match status" value="1"/>
</dbReference>
<dbReference type="Gene3D" id="3.40.50.12030">
    <property type="entry name" value="Uncharacterised protein family UPF0261, NC domain"/>
    <property type="match status" value="1"/>
</dbReference>
<sequence>MRPRIAVLATVDTKAAEASFLAAEILARGGAAPVIDIGLGQAAGEAVDVPAQTLAGRAGTTVADLRAGPRHEAMAAMGESAGQVLTEWFDAGRLDGVIAVGGNQGSAVAAIAMRHLPIGPPKLIVSTVASGNVRQYVQDCDITMQFSVGDLLGGPNRVTGMILRRSAAAVVAMAGVAGGGTAAPTDTGPAVGVTAFGNTEPAVVTAIEKLRDGGLASVPFHASGACGSAMERLLDDGVLTGVLDLTIHEVLGEIEPADIYAPVRPGRLTAAGRQGMPQVVVPGGCEYFCFGGPDSIPPAYRDRPVHVHNPYNTNVRTTATELTELGRLVADRLNASRGPAAVLIPTQGWSGVGSPGGILHDPDANQAFVDALEAGLNPTVRLERHDTTINDPAFATAAAETLLDLMPSR</sequence>
<proteinExistence type="predicted"/>
<evidence type="ECO:0000313" key="4">
    <source>
        <dbReference type="Proteomes" id="UP001597277"/>
    </source>
</evidence>
<accession>A0ABW4L8L7</accession>
<dbReference type="Proteomes" id="UP001597277">
    <property type="component" value="Unassembled WGS sequence"/>
</dbReference>
<dbReference type="RefSeq" id="WP_388010311.1">
    <property type="nucleotide sequence ID" value="NZ_JBHUEE010000011.1"/>
</dbReference>
<dbReference type="InterPro" id="IPR044122">
    <property type="entry name" value="UPF0261_N"/>
</dbReference>
<evidence type="ECO:0000259" key="1">
    <source>
        <dbReference type="Pfam" id="PF06792"/>
    </source>
</evidence>
<keyword evidence="4" id="KW-1185">Reference proteome</keyword>
<feature type="domain" description="UPF0261" evidence="1">
    <location>
        <begin position="3"/>
        <end position="175"/>
    </location>
</feature>
<dbReference type="NCBIfam" id="NF002674">
    <property type="entry name" value="PRK02399.1-2"/>
    <property type="match status" value="1"/>
</dbReference>
<feature type="domain" description="UPF0261" evidence="2">
    <location>
        <begin position="189"/>
        <end position="406"/>
    </location>
</feature>
<dbReference type="InterPro" id="IPR056778">
    <property type="entry name" value="UPF0261_C"/>
</dbReference>
<dbReference type="PANTHER" id="PTHR31862:SF1">
    <property type="entry name" value="UPF0261 DOMAIN PROTEIN (AFU_ORTHOLOGUE AFUA_1G10120)"/>
    <property type="match status" value="1"/>
</dbReference>
<dbReference type="CDD" id="cd15488">
    <property type="entry name" value="Tm-1-like"/>
    <property type="match status" value="1"/>
</dbReference>
<dbReference type="PANTHER" id="PTHR31862">
    <property type="entry name" value="UPF0261 DOMAIN PROTEIN (AFU_ORTHOLOGUE AFUA_1G10120)"/>
    <property type="match status" value="1"/>
</dbReference>
<organism evidence="3 4">
    <name type="scientific">Georgenia deserti</name>
    <dbReference type="NCBI Taxonomy" id="2093781"/>
    <lineage>
        <taxon>Bacteria</taxon>
        <taxon>Bacillati</taxon>
        <taxon>Actinomycetota</taxon>
        <taxon>Actinomycetes</taxon>
        <taxon>Micrococcales</taxon>
        <taxon>Bogoriellaceae</taxon>
        <taxon>Georgenia</taxon>
    </lineage>
</organism>
<dbReference type="Pfam" id="PF23189">
    <property type="entry name" value="UPF0261_C"/>
    <property type="match status" value="1"/>
</dbReference>
<name>A0ABW4L8L7_9MICO</name>
<comment type="caution">
    <text evidence="3">The sequence shown here is derived from an EMBL/GenBank/DDBJ whole genome shotgun (WGS) entry which is preliminary data.</text>
</comment>
<evidence type="ECO:0000313" key="3">
    <source>
        <dbReference type="EMBL" id="MFD1719630.1"/>
    </source>
</evidence>
<gene>
    <name evidence="3" type="ORF">ACFSE6_17430</name>
</gene>
<evidence type="ECO:0000259" key="2">
    <source>
        <dbReference type="Pfam" id="PF23189"/>
    </source>
</evidence>
<dbReference type="EMBL" id="JBHUEE010000011">
    <property type="protein sequence ID" value="MFD1719630.1"/>
    <property type="molecule type" value="Genomic_DNA"/>
</dbReference>
<dbReference type="InterPro" id="IPR008322">
    <property type="entry name" value="UPF0261"/>
</dbReference>
<dbReference type="Pfam" id="PF06792">
    <property type="entry name" value="UPF0261"/>
    <property type="match status" value="1"/>
</dbReference>